<comment type="caution">
    <text evidence="3">The sequence shown here is derived from an EMBL/GenBank/DDBJ whole genome shotgun (WGS) entry which is preliminary data.</text>
</comment>
<dbReference type="PANTHER" id="PTHR43215:SF14">
    <property type="entry name" value="RADIAL SPOKE HEAD 1 HOMOLOG"/>
    <property type="match status" value="1"/>
</dbReference>
<dbReference type="SMART" id="SM00698">
    <property type="entry name" value="MORN"/>
    <property type="match status" value="3"/>
</dbReference>
<evidence type="ECO:0000313" key="4">
    <source>
        <dbReference type="Proteomes" id="UP000688137"/>
    </source>
</evidence>
<accession>A0A8S1M9E6</accession>
<dbReference type="Pfam" id="PF02493">
    <property type="entry name" value="MORN"/>
    <property type="match status" value="3"/>
</dbReference>
<protein>
    <recommendedName>
        <fullName evidence="5">MORN repeat protein</fullName>
    </recommendedName>
</protein>
<reference evidence="3" key="1">
    <citation type="submission" date="2021-01" db="EMBL/GenBank/DDBJ databases">
        <authorList>
            <consortium name="Genoscope - CEA"/>
            <person name="William W."/>
        </authorList>
    </citation>
    <scope>NUCLEOTIDE SEQUENCE</scope>
</reference>
<dbReference type="FunFam" id="2.20.110.10:FF:000002">
    <property type="entry name" value="Phosphatidylinositol 4-phosphate 5-kinase 8"/>
    <property type="match status" value="1"/>
</dbReference>
<dbReference type="EMBL" id="CAJJDM010000053">
    <property type="protein sequence ID" value="CAD8074541.1"/>
    <property type="molecule type" value="Genomic_DNA"/>
</dbReference>
<dbReference type="PANTHER" id="PTHR43215">
    <property type="entry name" value="RADIAL SPOKE HEAD 1 HOMOLOG"/>
    <property type="match status" value="1"/>
</dbReference>
<keyword evidence="4" id="KW-1185">Reference proteome</keyword>
<name>A0A8S1M9E6_PARPR</name>
<feature type="compositionally biased region" description="Basic and acidic residues" evidence="2">
    <location>
        <begin position="40"/>
        <end position="57"/>
    </location>
</feature>
<proteinExistence type="predicted"/>
<sequence length="198" mass="22095">MGQTCTMNTCCTKEEILTIKNSGRSLEIQTKKSKHSQQINKEEEKVENKTQKKKSDTVSDLMASSQHSKMSIKQIEKNLPIQIQDANQNPIIQKTVGVGERIKLSVILLPNGAQYEGEWLEGKRDGYGKQSWPDGSIYEGEWKEDKSCGKGKLIHADGDVYDGDWVDDAANGLGTYVHVNGAKYQGEVQVLTHQQVVK</sequence>
<gene>
    <name evidence="3" type="ORF">PPRIM_AZ9-3.1.T0530026</name>
</gene>
<dbReference type="AlphaFoldDB" id="A0A8S1M9E6"/>
<dbReference type="Proteomes" id="UP000688137">
    <property type="component" value="Unassembled WGS sequence"/>
</dbReference>
<evidence type="ECO:0008006" key="5">
    <source>
        <dbReference type="Google" id="ProtNLM"/>
    </source>
</evidence>
<dbReference type="OMA" id="VQVLTHQ"/>
<organism evidence="3 4">
    <name type="scientific">Paramecium primaurelia</name>
    <dbReference type="NCBI Taxonomy" id="5886"/>
    <lineage>
        <taxon>Eukaryota</taxon>
        <taxon>Sar</taxon>
        <taxon>Alveolata</taxon>
        <taxon>Ciliophora</taxon>
        <taxon>Intramacronucleata</taxon>
        <taxon>Oligohymenophorea</taxon>
        <taxon>Peniculida</taxon>
        <taxon>Parameciidae</taxon>
        <taxon>Paramecium</taxon>
    </lineage>
</organism>
<evidence type="ECO:0000313" key="3">
    <source>
        <dbReference type="EMBL" id="CAD8074541.1"/>
    </source>
</evidence>
<evidence type="ECO:0000256" key="2">
    <source>
        <dbReference type="SAM" id="MobiDB-lite"/>
    </source>
</evidence>
<dbReference type="InterPro" id="IPR003409">
    <property type="entry name" value="MORN"/>
</dbReference>
<feature type="region of interest" description="Disordered" evidence="2">
    <location>
        <begin position="27"/>
        <end position="69"/>
    </location>
</feature>
<evidence type="ECO:0000256" key="1">
    <source>
        <dbReference type="ARBA" id="ARBA00022737"/>
    </source>
</evidence>
<keyword evidence="1" id="KW-0677">Repeat</keyword>